<evidence type="ECO:0000313" key="1">
    <source>
        <dbReference type="EMBL" id="KAK3792745.1"/>
    </source>
</evidence>
<dbReference type="Proteomes" id="UP001283361">
    <property type="component" value="Unassembled WGS sequence"/>
</dbReference>
<sequence>MNETVAAEPDVNTPHTDLLDLERYARVLAWPWCGVRYQKTCVDNLGSANPHTSTLSQPDFTRIDPLLNL</sequence>
<protein>
    <submittedName>
        <fullName evidence="1">Uncharacterized protein</fullName>
    </submittedName>
</protein>
<reference evidence="1" key="1">
    <citation type="journal article" date="2023" name="G3 (Bethesda)">
        <title>A reference genome for the long-term kleptoplast-retaining sea slug Elysia crispata morphotype clarki.</title>
        <authorList>
            <person name="Eastman K.E."/>
            <person name="Pendleton A.L."/>
            <person name="Shaikh M.A."/>
            <person name="Suttiyut T."/>
            <person name="Ogas R."/>
            <person name="Tomko P."/>
            <person name="Gavelis G."/>
            <person name="Widhalm J.R."/>
            <person name="Wisecaver J.H."/>
        </authorList>
    </citation>
    <scope>NUCLEOTIDE SEQUENCE</scope>
    <source>
        <strain evidence="1">ECLA1</strain>
    </source>
</reference>
<gene>
    <name evidence="1" type="ORF">RRG08_023078</name>
</gene>
<evidence type="ECO:0000313" key="2">
    <source>
        <dbReference type="Proteomes" id="UP001283361"/>
    </source>
</evidence>
<name>A0AAE1AS39_9GAST</name>
<accession>A0AAE1AS39</accession>
<dbReference type="AlphaFoldDB" id="A0AAE1AS39"/>
<keyword evidence="2" id="KW-1185">Reference proteome</keyword>
<proteinExistence type="predicted"/>
<dbReference type="EMBL" id="JAWDGP010001332">
    <property type="protein sequence ID" value="KAK3792745.1"/>
    <property type="molecule type" value="Genomic_DNA"/>
</dbReference>
<comment type="caution">
    <text evidence="1">The sequence shown here is derived from an EMBL/GenBank/DDBJ whole genome shotgun (WGS) entry which is preliminary data.</text>
</comment>
<organism evidence="1 2">
    <name type="scientific">Elysia crispata</name>
    <name type="common">lettuce slug</name>
    <dbReference type="NCBI Taxonomy" id="231223"/>
    <lineage>
        <taxon>Eukaryota</taxon>
        <taxon>Metazoa</taxon>
        <taxon>Spiralia</taxon>
        <taxon>Lophotrochozoa</taxon>
        <taxon>Mollusca</taxon>
        <taxon>Gastropoda</taxon>
        <taxon>Heterobranchia</taxon>
        <taxon>Euthyneura</taxon>
        <taxon>Panpulmonata</taxon>
        <taxon>Sacoglossa</taxon>
        <taxon>Placobranchoidea</taxon>
        <taxon>Plakobranchidae</taxon>
        <taxon>Elysia</taxon>
    </lineage>
</organism>